<evidence type="ECO:0000313" key="5">
    <source>
        <dbReference type="EMBL" id="OHA48069.1"/>
    </source>
</evidence>
<dbReference type="Gene3D" id="2.40.50.90">
    <property type="match status" value="1"/>
</dbReference>
<dbReference type="InterPro" id="IPR016071">
    <property type="entry name" value="Staphylococal_nuclease_OB-fold"/>
</dbReference>
<keyword evidence="3" id="KW-0378">Hydrolase</keyword>
<dbReference type="GO" id="GO:0016787">
    <property type="term" value="F:hydrolase activity"/>
    <property type="evidence" value="ECO:0007669"/>
    <property type="project" value="UniProtKB-KW"/>
</dbReference>
<sequence>MEHETLIVSRVIDGDTVELSSGERVRIIGIDAPEHDECFFEESKTMLEQLVLGKDVRAQQETNDRDRYGRLLRHLYVGDTFIDLTLVEEGFAAAYPYPPDTAYAAEFSDAETQAKAHGRGLWSSCASFKNVEQFNSEPSVEGCVVKGNISSSGEKIYHLPGCGSYGKTNIDESKGERWFCSEQEAQSAGWRKAGNCS</sequence>
<dbReference type="STRING" id="1802362.A2806_03850"/>
<evidence type="ECO:0000259" key="4">
    <source>
        <dbReference type="PROSITE" id="PS50830"/>
    </source>
</evidence>
<proteinExistence type="predicted"/>
<organism evidence="5 6">
    <name type="scientific">Candidatus Terrybacteria bacterium RIFCSPHIGHO2_01_FULL_48_17</name>
    <dbReference type="NCBI Taxonomy" id="1802362"/>
    <lineage>
        <taxon>Bacteria</taxon>
        <taxon>Candidatus Terryibacteriota</taxon>
    </lineage>
</organism>
<keyword evidence="1" id="KW-0540">Nuclease</keyword>
<dbReference type="InterPro" id="IPR035437">
    <property type="entry name" value="SNase_OB-fold_sf"/>
</dbReference>
<dbReference type="SMART" id="SM00318">
    <property type="entry name" value="SNc"/>
    <property type="match status" value="1"/>
</dbReference>
<reference evidence="5 6" key="1">
    <citation type="journal article" date="2016" name="Nat. Commun.">
        <title>Thousands of microbial genomes shed light on interconnected biogeochemical processes in an aquifer system.</title>
        <authorList>
            <person name="Anantharaman K."/>
            <person name="Brown C.T."/>
            <person name="Hug L.A."/>
            <person name="Sharon I."/>
            <person name="Castelle C.J."/>
            <person name="Probst A.J."/>
            <person name="Thomas B.C."/>
            <person name="Singh A."/>
            <person name="Wilkins M.J."/>
            <person name="Karaoz U."/>
            <person name="Brodie E.L."/>
            <person name="Williams K.H."/>
            <person name="Hubbard S.S."/>
            <person name="Banfield J.F."/>
        </authorList>
    </citation>
    <scope>NUCLEOTIDE SEQUENCE [LARGE SCALE GENOMIC DNA]</scope>
</reference>
<dbReference type="Proteomes" id="UP000177629">
    <property type="component" value="Unassembled WGS sequence"/>
</dbReference>
<evidence type="ECO:0000313" key="6">
    <source>
        <dbReference type="Proteomes" id="UP000177629"/>
    </source>
</evidence>
<protein>
    <recommendedName>
        <fullName evidence="4">TNase-like domain-containing protein</fullName>
    </recommendedName>
</protein>
<dbReference type="Pfam" id="PF00565">
    <property type="entry name" value="SNase"/>
    <property type="match status" value="1"/>
</dbReference>
<dbReference type="EMBL" id="MHSS01000009">
    <property type="protein sequence ID" value="OHA48069.1"/>
    <property type="molecule type" value="Genomic_DNA"/>
</dbReference>
<evidence type="ECO:0000256" key="3">
    <source>
        <dbReference type="ARBA" id="ARBA00022801"/>
    </source>
</evidence>
<dbReference type="SUPFAM" id="SSF50199">
    <property type="entry name" value="Staphylococcal nuclease"/>
    <property type="match status" value="1"/>
</dbReference>
<gene>
    <name evidence="5" type="ORF">A2806_03850</name>
</gene>
<dbReference type="PANTHER" id="PTHR12302">
    <property type="entry name" value="EBNA2 BINDING PROTEIN P100"/>
    <property type="match status" value="1"/>
</dbReference>
<dbReference type="GO" id="GO:0004519">
    <property type="term" value="F:endonuclease activity"/>
    <property type="evidence" value="ECO:0007669"/>
    <property type="project" value="UniProtKB-KW"/>
</dbReference>
<accession>A0A1G2PJY2</accession>
<name>A0A1G2PJY2_9BACT</name>
<keyword evidence="2" id="KW-0255">Endonuclease</keyword>
<evidence type="ECO:0000256" key="2">
    <source>
        <dbReference type="ARBA" id="ARBA00022759"/>
    </source>
</evidence>
<dbReference type="PROSITE" id="PS50830">
    <property type="entry name" value="TNASE_3"/>
    <property type="match status" value="1"/>
</dbReference>
<dbReference type="AlphaFoldDB" id="A0A1G2PJY2"/>
<dbReference type="PANTHER" id="PTHR12302:SF3">
    <property type="entry name" value="SERINE_THREONINE-PROTEIN KINASE 31"/>
    <property type="match status" value="1"/>
</dbReference>
<feature type="domain" description="TNase-like" evidence="4">
    <location>
        <begin position="2"/>
        <end position="124"/>
    </location>
</feature>
<evidence type="ECO:0000256" key="1">
    <source>
        <dbReference type="ARBA" id="ARBA00022722"/>
    </source>
</evidence>
<comment type="caution">
    <text evidence="5">The sequence shown here is derived from an EMBL/GenBank/DDBJ whole genome shotgun (WGS) entry which is preliminary data.</text>
</comment>